<dbReference type="OrthoDB" id="886470at2"/>
<dbReference type="AlphaFoldDB" id="A0A2Z3GJR6"/>
<feature type="transmembrane region" description="Helical" evidence="1">
    <location>
        <begin position="177"/>
        <end position="195"/>
    </location>
</feature>
<dbReference type="RefSeq" id="WP_109651749.1">
    <property type="nucleotide sequence ID" value="NZ_CP029145.1"/>
</dbReference>
<evidence type="ECO:0000313" key="4">
    <source>
        <dbReference type="Proteomes" id="UP000245999"/>
    </source>
</evidence>
<keyword evidence="1" id="KW-0812">Transmembrane</keyword>
<keyword evidence="2" id="KW-0732">Signal</keyword>
<accession>A0A2Z3GJR6</accession>
<feature type="chain" id="PRO_5016256193" description="DUF3153 domain-containing protein" evidence="2">
    <location>
        <begin position="21"/>
        <end position="197"/>
    </location>
</feature>
<name>A0A2Z3GJR6_9BACT</name>
<dbReference type="EMBL" id="CP029145">
    <property type="protein sequence ID" value="AWM31356.1"/>
    <property type="molecule type" value="Genomic_DNA"/>
</dbReference>
<evidence type="ECO:0008006" key="5">
    <source>
        <dbReference type="Google" id="ProtNLM"/>
    </source>
</evidence>
<evidence type="ECO:0000313" key="3">
    <source>
        <dbReference type="EMBL" id="AWM31356.1"/>
    </source>
</evidence>
<gene>
    <name evidence="3" type="ORF">DDQ68_00275</name>
</gene>
<proteinExistence type="predicted"/>
<keyword evidence="1" id="KW-1133">Transmembrane helix</keyword>
<dbReference type="PROSITE" id="PS51257">
    <property type="entry name" value="PROKAR_LIPOPROTEIN"/>
    <property type="match status" value="1"/>
</dbReference>
<feature type="signal peptide" evidence="2">
    <location>
        <begin position="1"/>
        <end position="20"/>
    </location>
</feature>
<reference evidence="4" key="1">
    <citation type="submission" date="2018-04" db="EMBL/GenBank/DDBJ databases">
        <title>Complete genome of Antarctic heterotrophic bacterium Hymenobacter nivis.</title>
        <authorList>
            <person name="Terashima M."/>
        </authorList>
    </citation>
    <scope>NUCLEOTIDE SEQUENCE [LARGE SCALE GENOMIC DNA]</scope>
    <source>
        <strain evidence="4">NBRC 111535</strain>
    </source>
</reference>
<dbReference type="Proteomes" id="UP000245999">
    <property type="component" value="Chromosome"/>
</dbReference>
<keyword evidence="1" id="KW-0472">Membrane</keyword>
<dbReference type="KEGG" id="hnv:DDQ68_00275"/>
<sequence>MKPFLFLCLLLLAAACNPLRSVLRPSPERQLSRLLTAHPELVKHDTVSVHDTVTVARVQVQTRYVAIPDRPRERGDSLQLDALLSRLGSALDTAQRKATQATIYRLVRQRPYFPDTLRFDTLGVHGRIWQRGRVYSIRLTRDEIRTPHEARAVVSRLGPGDGNRPAAWYRPGTWPRWVYLLAGFLIGLLLCFRLARR</sequence>
<keyword evidence="4" id="KW-1185">Reference proteome</keyword>
<organism evidence="3 4">
    <name type="scientific">Hymenobacter nivis</name>
    <dbReference type="NCBI Taxonomy" id="1850093"/>
    <lineage>
        <taxon>Bacteria</taxon>
        <taxon>Pseudomonadati</taxon>
        <taxon>Bacteroidota</taxon>
        <taxon>Cytophagia</taxon>
        <taxon>Cytophagales</taxon>
        <taxon>Hymenobacteraceae</taxon>
        <taxon>Hymenobacter</taxon>
    </lineage>
</organism>
<protein>
    <recommendedName>
        <fullName evidence="5">DUF3153 domain-containing protein</fullName>
    </recommendedName>
</protein>
<evidence type="ECO:0000256" key="1">
    <source>
        <dbReference type="SAM" id="Phobius"/>
    </source>
</evidence>
<evidence type="ECO:0000256" key="2">
    <source>
        <dbReference type="SAM" id="SignalP"/>
    </source>
</evidence>